<protein>
    <submittedName>
        <fullName evidence="2">Uncharacterized protein</fullName>
    </submittedName>
</protein>
<keyword evidence="3" id="KW-1185">Reference proteome</keyword>
<gene>
    <name evidence="2" type="ORF">SLEP1_g1729</name>
</gene>
<comment type="caution">
    <text evidence="2">The sequence shown here is derived from an EMBL/GenBank/DDBJ whole genome shotgun (WGS) entry which is preliminary data.</text>
</comment>
<dbReference type="Proteomes" id="UP001054252">
    <property type="component" value="Unassembled WGS sequence"/>
</dbReference>
<name>A0AAV5HP96_9ROSI</name>
<evidence type="ECO:0000313" key="2">
    <source>
        <dbReference type="EMBL" id="GKU87306.1"/>
    </source>
</evidence>
<reference evidence="2 3" key="1">
    <citation type="journal article" date="2021" name="Commun. Biol.">
        <title>The genome of Shorea leprosula (Dipterocarpaceae) highlights the ecological relevance of drought in aseasonal tropical rainforests.</title>
        <authorList>
            <person name="Ng K.K.S."/>
            <person name="Kobayashi M.J."/>
            <person name="Fawcett J.A."/>
            <person name="Hatakeyama M."/>
            <person name="Paape T."/>
            <person name="Ng C.H."/>
            <person name="Ang C.C."/>
            <person name="Tnah L.H."/>
            <person name="Lee C.T."/>
            <person name="Nishiyama T."/>
            <person name="Sese J."/>
            <person name="O'Brien M.J."/>
            <person name="Copetti D."/>
            <person name="Mohd Noor M.I."/>
            <person name="Ong R.C."/>
            <person name="Putra M."/>
            <person name="Sireger I.Z."/>
            <person name="Indrioko S."/>
            <person name="Kosugi Y."/>
            <person name="Izuno A."/>
            <person name="Isagi Y."/>
            <person name="Lee S.L."/>
            <person name="Shimizu K.K."/>
        </authorList>
    </citation>
    <scope>NUCLEOTIDE SEQUENCE [LARGE SCALE GENOMIC DNA]</scope>
    <source>
        <strain evidence="2">214</strain>
    </source>
</reference>
<evidence type="ECO:0000313" key="3">
    <source>
        <dbReference type="Proteomes" id="UP001054252"/>
    </source>
</evidence>
<dbReference type="EMBL" id="BPVZ01000002">
    <property type="protein sequence ID" value="GKU87306.1"/>
    <property type="molecule type" value="Genomic_DNA"/>
</dbReference>
<feature type="compositionally biased region" description="Basic and acidic residues" evidence="1">
    <location>
        <begin position="123"/>
        <end position="138"/>
    </location>
</feature>
<dbReference type="AlphaFoldDB" id="A0AAV5HP96"/>
<feature type="region of interest" description="Disordered" evidence="1">
    <location>
        <begin position="45"/>
        <end position="147"/>
    </location>
</feature>
<feature type="compositionally biased region" description="Basic residues" evidence="1">
    <location>
        <begin position="72"/>
        <end position="91"/>
    </location>
</feature>
<sequence length="147" mass="17110">MWKVRQALGCRCGDLIRRRLILGGSRWVARLPDLGSLAFTTTDRSYQMEGITVESNTKKKQSNKKKQENQRGHQRGLKSRQARKGRRRREHRAAPTCLNGREARRLKRQNLGSSKAFGQKQRSAGEGRQKQERRERKGGPTRSWIKW</sequence>
<accession>A0AAV5HP96</accession>
<organism evidence="2 3">
    <name type="scientific">Rubroshorea leprosula</name>
    <dbReference type="NCBI Taxonomy" id="152421"/>
    <lineage>
        <taxon>Eukaryota</taxon>
        <taxon>Viridiplantae</taxon>
        <taxon>Streptophyta</taxon>
        <taxon>Embryophyta</taxon>
        <taxon>Tracheophyta</taxon>
        <taxon>Spermatophyta</taxon>
        <taxon>Magnoliopsida</taxon>
        <taxon>eudicotyledons</taxon>
        <taxon>Gunneridae</taxon>
        <taxon>Pentapetalae</taxon>
        <taxon>rosids</taxon>
        <taxon>malvids</taxon>
        <taxon>Malvales</taxon>
        <taxon>Dipterocarpaceae</taxon>
        <taxon>Rubroshorea</taxon>
    </lineage>
</organism>
<evidence type="ECO:0000256" key="1">
    <source>
        <dbReference type="SAM" id="MobiDB-lite"/>
    </source>
</evidence>
<proteinExistence type="predicted"/>